<dbReference type="EMBL" id="CP020569">
    <property type="protein sequence ID" value="ARF58080.1"/>
    <property type="molecule type" value="Genomic_DNA"/>
</dbReference>
<evidence type="ECO:0000313" key="3">
    <source>
        <dbReference type="Proteomes" id="UP000192726"/>
    </source>
</evidence>
<name>A0A1V0TZ63_9ACTN</name>
<keyword evidence="3" id="KW-1185">Reference proteome</keyword>
<dbReference type="KEGG" id="sgv:B1H19_31360"/>
<organism evidence="2 3">
    <name type="scientific">Streptomyces gilvosporeus</name>
    <dbReference type="NCBI Taxonomy" id="553510"/>
    <lineage>
        <taxon>Bacteria</taxon>
        <taxon>Bacillati</taxon>
        <taxon>Actinomycetota</taxon>
        <taxon>Actinomycetes</taxon>
        <taxon>Kitasatosporales</taxon>
        <taxon>Streptomycetaceae</taxon>
        <taxon>Streptomyces</taxon>
    </lineage>
</organism>
<dbReference type="Proteomes" id="UP000192726">
    <property type="component" value="Chromosome"/>
</dbReference>
<dbReference type="AlphaFoldDB" id="A0A1V0TZ63"/>
<reference evidence="2 3" key="1">
    <citation type="submission" date="2017-04" db="EMBL/GenBank/DDBJ databases">
        <title>Complete Genome Sequence of Streptomyces gilvosporeus F607, a Capable Producer of Natamycin.</title>
        <authorList>
            <person name="Zong G."/>
            <person name="Zhong C."/>
            <person name="Fu J."/>
            <person name="Qin R."/>
            <person name="Cao G."/>
        </authorList>
    </citation>
    <scope>NUCLEOTIDE SEQUENCE [LARGE SCALE GENOMIC DNA]</scope>
    <source>
        <strain evidence="2 3">F607</strain>
    </source>
</reference>
<evidence type="ECO:0000256" key="1">
    <source>
        <dbReference type="SAM" id="MobiDB-lite"/>
    </source>
</evidence>
<gene>
    <name evidence="2" type="ORF">B1H19_31360</name>
</gene>
<protein>
    <submittedName>
        <fullName evidence="2">Uncharacterized protein</fullName>
    </submittedName>
</protein>
<feature type="compositionally biased region" description="Gly residues" evidence="1">
    <location>
        <begin position="85"/>
        <end position="95"/>
    </location>
</feature>
<sequence length="95" mass="9962">MSRRTRSVELRAEQLLIANGRRPVTAGLNLDAVGVKTSRTSRGGPLCDAAKRIHSRWRAIAHGVQLHGQGGDRRTQAPGESRSGGDAGGGPAGVR</sequence>
<proteinExistence type="predicted"/>
<evidence type="ECO:0000313" key="2">
    <source>
        <dbReference type="EMBL" id="ARF58080.1"/>
    </source>
</evidence>
<dbReference type="OrthoDB" id="4678789at2"/>
<feature type="region of interest" description="Disordered" evidence="1">
    <location>
        <begin position="65"/>
        <end position="95"/>
    </location>
</feature>
<dbReference type="Gene3D" id="3.50.50.60">
    <property type="entry name" value="FAD/NAD(P)-binding domain"/>
    <property type="match status" value="2"/>
</dbReference>
<accession>A0A1V0TZ63</accession>
<dbReference type="InterPro" id="IPR036188">
    <property type="entry name" value="FAD/NAD-bd_sf"/>
</dbReference>